<dbReference type="InterPro" id="IPR000315">
    <property type="entry name" value="Znf_B-box"/>
</dbReference>
<feature type="domain" description="B box-type" evidence="2">
    <location>
        <begin position="156"/>
        <end position="196"/>
    </location>
</feature>
<accession>A0A1D2MLP8</accession>
<dbReference type="OrthoDB" id="6108580at2759"/>
<evidence type="ECO:0000256" key="1">
    <source>
        <dbReference type="PROSITE-ProRule" id="PRU00024"/>
    </source>
</evidence>
<evidence type="ECO:0000313" key="3">
    <source>
        <dbReference type="EMBL" id="ODM93774.1"/>
    </source>
</evidence>
<feature type="domain" description="B box-type" evidence="2">
    <location>
        <begin position="100"/>
        <end position="147"/>
    </location>
</feature>
<dbReference type="GO" id="GO:0045087">
    <property type="term" value="P:innate immune response"/>
    <property type="evidence" value="ECO:0007669"/>
    <property type="project" value="TreeGrafter"/>
</dbReference>
<dbReference type="GO" id="GO:0008270">
    <property type="term" value="F:zinc ion binding"/>
    <property type="evidence" value="ECO:0007669"/>
    <property type="project" value="UniProtKB-KW"/>
</dbReference>
<keyword evidence="1" id="KW-0863">Zinc-finger</keyword>
<proteinExistence type="predicted"/>
<name>A0A1D2MLP8_ORCCI</name>
<dbReference type="Pfam" id="PF00643">
    <property type="entry name" value="zf-B_box"/>
    <property type="match status" value="1"/>
</dbReference>
<dbReference type="Proteomes" id="UP000094527">
    <property type="component" value="Unassembled WGS sequence"/>
</dbReference>
<dbReference type="AlphaFoldDB" id="A0A1D2MLP8"/>
<dbReference type="STRING" id="48709.A0A1D2MLP8"/>
<dbReference type="Gene3D" id="3.30.160.60">
    <property type="entry name" value="Classic Zinc Finger"/>
    <property type="match status" value="1"/>
</dbReference>
<dbReference type="EMBL" id="LJIJ01000918">
    <property type="protein sequence ID" value="ODM93774.1"/>
    <property type="molecule type" value="Genomic_DNA"/>
</dbReference>
<gene>
    <name evidence="3" type="ORF">Ocin01_12909</name>
</gene>
<dbReference type="GO" id="GO:0060340">
    <property type="term" value="P:positive regulation of type I interferon-mediated signaling pathway"/>
    <property type="evidence" value="ECO:0007669"/>
    <property type="project" value="TreeGrafter"/>
</dbReference>
<dbReference type="SUPFAM" id="SSF57845">
    <property type="entry name" value="B-box zinc-binding domain"/>
    <property type="match status" value="1"/>
</dbReference>
<dbReference type="CDD" id="cd19757">
    <property type="entry name" value="Bbox1"/>
    <property type="match status" value="1"/>
</dbReference>
<evidence type="ECO:0000259" key="2">
    <source>
        <dbReference type="PROSITE" id="PS50119"/>
    </source>
</evidence>
<dbReference type="PANTHER" id="PTHR25462">
    <property type="entry name" value="BONUS, ISOFORM C-RELATED"/>
    <property type="match status" value="1"/>
</dbReference>
<comment type="caution">
    <text evidence="3">The sequence shown here is derived from an EMBL/GenBank/DDBJ whole genome shotgun (WGS) entry which is preliminary data.</text>
</comment>
<keyword evidence="4" id="KW-1185">Reference proteome</keyword>
<dbReference type="PANTHER" id="PTHR25462:SF299">
    <property type="entry name" value="E3 UBIQUITIN-PROTEIN LIGASE TRIM56"/>
    <property type="match status" value="1"/>
</dbReference>
<dbReference type="InterPro" id="IPR047153">
    <property type="entry name" value="TRIM45/56/19-like"/>
</dbReference>
<keyword evidence="1" id="KW-0479">Metal-binding</keyword>
<evidence type="ECO:0000313" key="4">
    <source>
        <dbReference type="Proteomes" id="UP000094527"/>
    </source>
</evidence>
<dbReference type="PROSITE" id="PS50119">
    <property type="entry name" value="ZF_BBOX"/>
    <property type="match status" value="2"/>
</dbReference>
<reference evidence="3 4" key="1">
    <citation type="journal article" date="2016" name="Genome Biol. Evol.">
        <title>Gene Family Evolution Reflects Adaptation to Soil Environmental Stressors in the Genome of the Collembolan Orchesella cincta.</title>
        <authorList>
            <person name="Faddeeva-Vakhrusheva A."/>
            <person name="Derks M.F."/>
            <person name="Anvar S.Y."/>
            <person name="Agamennone V."/>
            <person name="Suring W."/>
            <person name="Smit S."/>
            <person name="van Straalen N.M."/>
            <person name="Roelofs D."/>
        </authorList>
    </citation>
    <scope>NUCLEOTIDE SEQUENCE [LARGE SCALE GENOMIC DNA]</scope>
    <source>
        <tissue evidence="3">Mixed pool</tissue>
    </source>
</reference>
<feature type="non-terminal residue" evidence="3">
    <location>
        <position position="312"/>
    </location>
</feature>
<keyword evidence="1" id="KW-0862">Zinc</keyword>
<dbReference type="GO" id="GO:0061630">
    <property type="term" value="F:ubiquitin protein ligase activity"/>
    <property type="evidence" value="ECO:0007669"/>
    <property type="project" value="TreeGrafter"/>
</dbReference>
<dbReference type="SMART" id="SM00336">
    <property type="entry name" value="BBOX"/>
    <property type="match status" value="2"/>
</dbReference>
<sequence>MVTLETEPVPSTSATPAEPKKDLPWMKCVAGCVVDENLEVISLRCFHSICSEGCVLKLKRQSQKHGEEEKLFCGQCGLHIEEGDLQRKLTPSKVFISKPDASIKCEHCVLNTNAVAYCPDCPACLCEECKRMHPLTRVTQHHKVQDSLEGYKPKEQPDKKCDLHGGAAKIFYCYSCNEKICARCKPNHERHVVINMVNAQEKLKTTAESASALHERSCGAAKDIEHKLDELKSSWSSIIGEINDEFAMLLISLMGRQDRIKFEAKRKFLKKLADIQTTSYSVAKVKSHSGNIVKVIDEIVNNRDELAAANFL</sequence>
<protein>
    <submittedName>
        <fullName evidence="3">Transcription intermediary factor 1-beta</fullName>
    </submittedName>
</protein>
<organism evidence="3 4">
    <name type="scientific">Orchesella cincta</name>
    <name type="common">Springtail</name>
    <name type="synonym">Podura cincta</name>
    <dbReference type="NCBI Taxonomy" id="48709"/>
    <lineage>
        <taxon>Eukaryota</taxon>
        <taxon>Metazoa</taxon>
        <taxon>Ecdysozoa</taxon>
        <taxon>Arthropoda</taxon>
        <taxon>Hexapoda</taxon>
        <taxon>Collembola</taxon>
        <taxon>Entomobryomorpha</taxon>
        <taxon>Entomobryoidea</taxon>
        <taxon>Orchesellidae</taxon>
        <taxon>Orchesellinae</taxon>
        <taxon>Orchesella</taxon>
    </lineage>
</organism>
<dbReference type="GO" id="GO:0005654">
    <property type="term" value="C:nucleoplasm"/>
    <property type="evidence" value="ECO:0007669"/>
    <property type="project" value="TreeGrafter"/>
</dbReference>